<feature type="region of interest" description="Disordered" evidence="1">
    <location>
        <begin position="1"/>
        <end position="33"/>
    </location>
</feature>
<evidence type="ECO:0000256" key="1">
    <source>
        <dbReference type="SAM" id="MobiDB-lite"/>
    </source>
</evidence>
<name>A0A6J5LYW3_9CAUD</name>
<reference evidence="2" key="1">
    <citation type="submission" date="2020-04" db="EMBL/GenBank/DDBJ databases">
        <authorList>
            <person name="Chiriac C."/>
            <person name="Salcher M."/>
            <person name="Ghai R."/>
            <person name="Kavagutti S V."/>
        </authorList>
    </citation>
    <scope>NUCLEOTIDE SEQUENCE</scope>
</reference>
<proteinExistence type="predicted"/>
<gene>
    <name evidence="2" type="ORF">UFOVP329_19</name>
</gene>
<sequence length="118" mass="12668">MASTGRDLTSAVSPSFSTPLDCRSTAGSIRPDGEPPRAVWVVCELDSNFPLEVRIPAYDRVRNGVVVEEYWERLKAGERRAFGAVVSNGDPLAVGNVQALFVRGVGGAARYGYGIELP</sequence>
<feature type="compositionally biased region" description="Polar residues" evidence="1">
    <location>
        <begin position="1"/>
        <end position="18"/>
    </location>
</feature>
<organism evidence="2">
    <name type="scientific">uncultured Caudovirales phage</name>
    <dbReference type="NCBI Taxonomy" id="2100421"/>
    <lineage>
        <taxon>Viruses</taxon>
        <taxon>Duplodnaviria</taxon>
        <taxon>Heunggongvirae</taxon>
        <taxon>Uroviricota</taxon>
        <taxon>Caudoviricetes</taxon>
        <taxon>Peduoviridae</taxon>
        <taxon>Maltschvirus</taxon>
        <taxon>Maltschvirus maltsch</taxon>
    </lineage>
</organism>
<dbReference type="EMBL" id="LR796342">
    <property type="protein sequence ID" value="CAB4138257.1"/>
    <property type="molecule type" value="Genomic_DNA"/>
</dbReference>
<protein>
    <submittedName>
        <fullName evidence="2">Uncharacterized protein</fullName>
    </submittedName>
</protein>
<accession>A0A6J5LYW3</accession>
<evidence type="ECO:0000313" key="2">
    <source>
        <dbReference type="EMBL" id="CAB4138257.1"/>
    </source>
</evidence>